<dbReference type="PANTHER" id="PTHR45339:SF5">
    <property type="entry name" value="HISTIDINE KINASE"/>
    <property type="match status" value="1"/>
</dbReference>
<feature type="domain" description="Response regulatory" evidence="12">
    <location>
        <begin position="504"/>
        <end position="624"/>
    </location>
</feature>
<keyword evidence="8" id="KW-0902">Two-component regulatory system</keyword>
<dbReference type="Gene3D" id="1.10.287.130">
    <property type="match status" value="1"/>
</dbReference>
<dbReference type="InterPro" id="IPR036097">
    <property type="entry name" value="HisK_dim/P_sf"/>
</dbReference>
<organism evidence="13">
    <name type="scientific">hydrothermal vent metagenome</name>
    <dbReference type="NCBI Taxonomy" id="652676"/>
    <lineage>
        <taxon>unclassified sequences</taxon>
        <taxon>metagenomes</taxon>
        <taxon>ecological metagenomes</taxon>
    </lineage>
</organism>
<dbReference type="GO" id="GO:0005524">
    <property type="term" value="F:ATP binding"/>
    <property type="evidence" value="ECO:0007669"/>
    <property type="project" value="UniProtKB-KW"/>
</dbReference>
<feature type="transmembrane region" description="Helical" evidence="10">
    <location>
        <begin position="58"/>
        <end position="76"/>
    </location>
</feature>
<feature type="transmembrane region" description="Helical" evidence="10">
    <location>
        <begin position="96"/>
        <end position="116"/>
    </location>
</feature>
<dbReference type="Pfam" id="PF00512">
    <property type="entry name" value="HisKA"/>
    <property type="match status" value="1"/>
</dbReference>
<dbReference type="SMART" id="SM00448">
    <property type="entry name" value="REC"/>
    <property type="match status" value="1"/>
</dbReference>
<dbReference type="Gene3D" id="3.40.50.2300">
    <property type="match status" value="1"/>
</dbReference>
<dbReference type="FunFam" id="1.10.287.130:FF:000002">
    <property type="entry name" value="Two-component osmosensing histidine kinase"/>
    <property type="match status" value="1"/>
</dbReference>
<dbReference type="PRINTS" id="PR00344">
    <property type="entry name" value="BCTRLSENSOR"/>
</dbReference>
<evidence type="ECO:0000256" key="7">
    <source>
        <dbReference type="ARBA" id="ARBA00022840"/>
    </source>
</evidence>
<dbReference type="PANTHER" id="PTHR45339">
    <property type="entry name" value="HYBRID SIGNAL TRANSDUCTION HISTIDINE KINASE J"/>
    <property type="match status" value="1"/>
</dbReference>
<keyword evidence="6 13" id="KW-0418">Kinase</keyword>
<keyword evidence="10" id="KW-0472">Membrane</keyword>
<evidence type="ECO:0000256" key="6">
    <source>
        <dbReference type="ARBA" id="ARBA00022777"/>
    </source>
</evidence>
<dbReference type="EMBL" id="UOFH01000114">
    <property type="protein sequence ID" value="VAW59930.1"/>
    <property type="molecule type" value="Genomic_DNA"/>
</dbReference>
<dbReference type="Gene3D" id="3.30.565.10">
    <property type="entry name" value="Histidine kinase-like ATPase, C-terminal domain"/>
    <property type="match status" value="1"/>
</dbReference>
<sequence length="624" mass="69987">MQGMTNDDQALVSNKDGDKVWHAQIKRVEQNASLSNVVSLVVAVLLALVLWRDESQNLITPWLVYMLFISIVRVIIGFKQKKVNKNEIMSNAVARCYLFSIILTAFGWGLAGYFLFPVGAPQQLMLGFVLAGIASGGVLVMAPILKLYLLYLFLVIFPITIRFFIMDDEYTALALTTIFYIVLMGSIGSRVNKSFLKSLELRFHNESLIKFMSQAKNDSEDLNEELSKEIEQRKRVEKDLQNAKEVAEAASKTKSEFLANMSHEIRTPMNGILGTMQLLQDSELNESQREYVGIAYSSGESLLSLLNDILDFSKIEAGKLKLEFIPFDLKSLTKDLTILLKQRADEREVILTTEYDSEIPEVIKGDSVRIRQILTNLMTNAIKFTEKGMVTVKTILLEKSKESVRIRLEVNDTGIGIAEKTQRKLFNSFTQADGSTTRKYGGTGLGLAIVRQLVTMMRGRLGVESEEGKGACFWVEVSFEIPLDAEMSAVKQKKEKEVEVLEGHVLLVEDNPVNQIVATKMLEKVGLNFAVENNGEDALNRLKQNHDFNLVLMDCQMPVMDGYEATQGLRAFEEENSLQHLPVIAMTANAMEGDKEKCLAAGMDDYVSKPVNQQALKNTLAKWL</sequence>
<evidence type="ECO:0000259" key="12">
    <source>
        <dbReference type="PROSITE" id="PS50110"/>
    </source>
</evidence>
<dbReference type="GO" id="GO:0000155">
    <property type="term" value="F:phosphorelay sensor kinase activity"/>
    <property type="evidence" value="ECO:0007669"/>
    <property type="project" value="InterPro"/>
</dbReference>
<dbReference type="FunFam" id="3.30.565.10:FF:000010">
    <property type="entry name" value="Sensor histidine kinase RcsC"/>
    <property type="match status" value="1"/>
</dbReference>
<dbReference type="SUPFAM" id="SSF55874">
    <property type="entry name" value="ATPase domain of HSP90 chaperone/DNA topoisomerase II/histidine kinase"/>
    <property type="match status" value="1"/>
</dbReference>
<reference evidence="13" key="1">
    <citation type="submission" date="2018-06" db="EMBL/GenBank/DDBJ databases">
        <authorList>
            <person name="Zhirakovskaya E."/>
        </authorList>
    </citation>
    <scope>NUCLEOTIDE SEQUENCE</scope>
</reference>
<keyword evidence="5" id="KW-0547">Nucleotide-binding</keyword>
<keyword evidence="9" id="KW-0175">Coiled coil</keyword>
<dbReference type="SUPFAM" id="SSF47384">
    <property type="entry name" value="Homodimeric domain of signal transducing histidine kinase"/>
    <property type="match status" value="1"/>
</dbReference>
<feature type="transmembrane region" description="Helical" evidence="10">
    <location>
        <begin position="171"/>
        <end position="192"/>
    </location>
</feature>
<dbReference type="InterPro" id="IPR003661">
    <property type="entry name" value="HisK_dim/P_dom"/>
</dbReference>
<name>A0A3B0X5R4_9ZZZZ</name>
<dbReference type="CDD" id="cd00082">
    <property type="entry name" value="HisKA"/>
    <property type="match status" value="1"/>
</dbReference>
<feature type="domain" description="Histidine kinase" evidence="11">
    <location>
        <begin position="260"/>
        <end position="481"/>
    </location>
</feature>
<dbReference type="AlphaFoldDB" id="A0A3B0X5R4"/>
<dbReference type="SMART" id="SM00387">
    <property type="entry name" value="HATPase_c"/>
    <property type="match status" value="1"/>
</dbReference>
<evidence type="ECO:0000256" key="4">
    <source>
        <dbReference type="ARBA" id="ARBA00022679"/>
    </source>
</evidence>
<accession>A0A3B0X5R4</accession>
<proteinExistence type="predicted"/>
<dbReference type="SUPFAM" id="SSF52172">
    <property type="entry name" value="CheY-like"/>
    <property type="match status" value="1"/>
</dbReference>
<evidence type="ECO:0000256" key="1">
    <source>
        <dbReference type="ARBA" id="ARBA00000085"/>
    </source>
</evidence>
<dbReference type="SMART" id="SM00388">
    <property type="entry name" value="HisKA"/>
    <property type="match status" value="1"/>
</dbReference>
<keyword evidence="3" id="KW-0597">Phosphoprotein</keyword>
<dbReference type="CDD" id="cd17546">
    <property type="entry name" value="REC_hyHK_CKI1_RcsC-like"/>
    <property type="match status" value="1"/>
</dbReference>
<dbReference type="PROSITE" id="PS50110">
    <property type="entry name" value="RESPONSE_REGULATORY"/>
    <property type="match status" value="1"/>
</dbReference>
<feature type="coiled-coil region" evidence="9">
    <location>
        <begin position="205"/>
        <end position="253"/>
    </location>
</feature>
<dbReference type="InterPro" id="IPR036890">
    <property type="entry name" value="HATPase_C_sf"/>
</dbReference>
<dbReference type="InterPro" id="IPR011006">
    <property type="entry name" value="CheY-like_superfamily"/>
</dbReference>
<dbReference type="InterPro" id="IPR003594">
    <property type="entry name" value="HATPase_dom"/>
</dbReference>
<evidence type="ECO:0000256" key="2">
    <source>
        <dbReference type="ARBA" id="ARBA00012438"/>
    </source>
</evidence>
<evidence type="ECO:0000256" key="5">
    <source>
        <dbReference type="ARBA" id="ARBA00022741"/>
    </source>
</evidence>
<keyword evidence="10" id="KW-0812">Transmembrane</keyword>
<dbReference type="InterPro" id="IPR005467">
    <property type="entry name" value="His_kinase_dom"/>
</dbReference>
<evidence type="ECO:0000256" key="9">
    <source>
        <dbReference type="SAM" id="Coils"/>
    </source>
</evidence>
<dbReference type="EC" id="2.7.13.3" evidence="2"/>
<dbReference type="InterPro" id="IPR001789">
    <property type="entry name" value="Sig_transdc_resp-reg_receiver"/>
</dbReference>
<evidence type="ECO:0000259" key="11">
    <source>
        <dbReference type="PROSITE" id="PS50109"/>
    </source>
</evidence>
<evidence type="ECO:0000256" key="10">
    <source>
        <dbReference type="SAM" id="Phobius"/>
    </source>
</evidence>
<feature type="transmembrane region" description="Helical" evidence="10">
    <location>
        <begin position="34"/>
        <end position="52"/>
    </location>
</feature>
<dbReference type="PROSITE" id="PS50109">
    <property type="entry name" value="HIS_KIN"/>
    <property type="match status" value="1"/>
</dbReference>
<dbReference type="CDD" id="cd16922">
    <property type="entry name" value="HATPase_EvgS-ArcB-TorS-like"/>
    <property type="match status" value="1"/>
</dbReference>
<evidence type="ECO:0000256" key="3">
    <source>
        <dbReference type="ARBA" id="ARBA00022553"/>
    </source>
</evidence>
<keyword evidence="4" id="KW-0808">Transferase</keyword>
<protein>
    <recommendedName>
        <fullName evidence="2">histidine kinase</fullName>
        <ecNumber evidence="2">2.7.13.3</ecNumber>
    </recommendedName>
</protein>
<keyword evidence="7" id="KW-0067">ATP-binding</keyword>
<dbReference type="InterPro" id="IPR004358">
    <property type="entry name" value="Sig_transdc_His_kin-like_C"/>
</dbReference>
<evidence type="ECO:0000313" key="13">
    <source>
        <dbReference type="EMBL" id="VAW59930.1"/>
    </source>
</evidence>
<comment type="catalytic activity">
    <reaction evidence="1">
        <text>ATP + protein L-histidine = ADP + protein N-phospho-L-histidine.</text>
        <dbReference type="EC" id="2.7.13.3"/>
    </reaction>
</comment>
<dbReference type="Pfam" id="PF02518">
    <property type="entry name" value="HATPase_c"/>
    <property type="match status" value="1"/>
</dbReference>
<gene>
    <name evidence="13" type="ORF">MNBD_GAMMA08-3102</name>
</gene>
<keyword evidence="10" id="KW-1133">Transmembrane helix</keyword>
<evidence type="ECO:0000256" key="8">
    <source>
        <dbReference type="ARBA" id="ARBA00023012"/>
    </source>
</evidence>
<dbReference type="Pfam" id="PF00072">
    <property type="entry name" value="Response_reg"/>
    <property type="match status" value="1"/>
</dbReference>